<comment type="caution">
    <text evidence="1">The sequence shown here is derived from an EMBL/GenBank/DDBJ whole genome shotgun (WGS) entry which is preliminary data.</text>
</comment>
<proteinExistence type="predicted"/>
<accession>M3VC83</accession>
<dbReference type="Proteomes" id="UP000035009">
    <property type="component" value="Unassembled WGS sequence"/>
</dbReference>
<dbReference type="eggNOG" id="ENOG5030D37">
    <property type="taxonomic scope" value="Bacteria"/>
</dbReference>
<evidence type="ECO:0000313" key="2">
    <source>
        <dbReference type="Proteomes" id="UP000035009"/>
    </source>
</evidence>
<dbReference type="EMBL" id="BAOP01000038">
    <property type="protein sequence ID" value="GAC81563.1"/>
    <property type="molecule type" value="Genomic_DNA"/>
</dbReference>
<reference evidence="1 2" key="1">
    <citation type="submission" date="2013-02" db="EMBL/GenBank/DDBJ databases">
        <title>Whole genome shotgun sequence of Gordonia malaquae NBRC 108250.</title>
        <authorList>
            <person name="Yoshida I."/>
            <person name="Hosoyama A."/>
            <person name="Tsuchikane K."/>
            <person name="Ando Y."/>
            <person name="Baba S."/>
            <person name="Ohji S."/>
            <person name="Hamada M."/>
            <person name="Tamura T."/>
            <person name="Yamazoe A."/>
            <person name="Yamazaki S."/>
            <person name="Fujita N."/>
        </authorList>
    </citation>
    <scope>NUCLEOTIDE SEQUENCE [LARGE SCALE GENOMIC DNA]</scope>
    <source>
        <strain evidence="1 2">NBRC 108250</strain>
    </source>
</reference>
<gene>
    <name evidence="1" type="ORF">GM1_038_00160</name>
</gene>
<dbReference type="AlphaFoldDB" id="M3VC83"/>
<name>M3VC83_GORML</name>
<evidence type="ECO:0000313" key="1">
    <source>
        <dbReference type="EMBL" id="GAC81563.1"/>
    </source>
</evidence>
<sequence length="89" mass="9683">MVAVPGRLELTKTHIVFEPKGKRTQGARFAVQHRYASAIGTAPGTGKFWSGGKQDRLCVTLSDGSEVLFVVPDAEAVADRIRTQWITKA</sequence>
<protein>
    <submittedName>
        <fullName evidence="1">Uncharacterized protein</fullName>
    </submittedName>
</protein>
<organism evidence="1 2">
    <name type="scientific">Gordonia malaquae NBRC 108250</name>
    <dbReference type="NCBI Taxonomy" id="1223542"/>
    <lineage>
        <taxon>Bacteria</taxon>
        <taxon>Bacillati</taxon>
        <taxon>Actinomycetota</taxon>
        <taxon>Actinomycetes</taxon>
        <taxon>Mycobacteriales</taxon>
        <taxon>Gordoniaceae</taxon>
        <taxon>Gordonia</taxon>
    </lineage>
</organism>
<keyword evidence="2" id="KW-1185">Reference proteome</keyword>